<dbReference type="SMART" id="SM00248">
    <property type="entry name" value="ANK"/>
    <property type="match status" value="6"/>
</dbReference>
<sequence>MSLRQENSSYEASDESSENELLDRSLSLWRGWVAIDDDDDDFAPCPLDLHTASSIGHYECVRTIIARKEVDINICNKGGWTPLMYASYIGHENILNLLLKADADANITNHKGQTALMLAASCGNDRVAHCLCQNGAELEGQDYRGWTVLFHATYAGHQNMVKFLLERNVNMNARDPSTGLTPFLEAAAGGHEIIVQLFLQYGVSLNAKTYSGDTAQSLALMNGHMNIVNLINQHMAAREKDINSSEESTTFLTGNRPLHHPTVIGRPIQSKMARGPPDIRDGPDAFARLIERSKSSELANYPNSYVPEGYITFTQGNEERENTLLRYRDVTSPINPQDHNLDSSSSKESYDAEDESTAFSRTGALTIRSSSSSSGGLAAALGLSPDNSGDGEDILAPSLVGILPQESRDISQEFCSAFPTDLHSSHSSQISDNKETIFEEQDVDLQVFLSLTDNDLKEIGIKLFGPRRKMTSAIARWHSDVRSPSDGLERAYADRLEAEMQEMAIQLHQANSQVKTLEAQILQEQKLRSVTEGCFMEERAFRQREKLQLEDLCMRCEQTQEVFEQLRLYHADFGERLLSSFPSVRDQQDSDIFKNVDQLIKKVELCSNELKQTLDLVFKTLDNLLRQENSPPSYLSPNFA</sequence>
<evidence type="ECO:0000256" key="1">
    <source>
        <dbReference type="PROSITE-ProRule" id="PRU00023"/>
    </source>
</evidence>
<feature type="compositionally biased region" description="Polar residues" evidence="3">
    <location>
        <begin position="332"/>
        <end position="347"/>
    </location>
</feature>
<dbReference type="InterPro" id="IPR013761">
    <property type="entry name" value="SAM/pointed_sf"/>
</dbReference>
<feature type="domain" description="SAM" evidence="4">
    <location>
        <begin position="437"/>
        <end position="477"/>
    </location>
</feature>
<dbReference type="InterPro" id="IPR001660">
    <property type="entry name" value="SAM"/>
</dbReference>
<comment type="caution">
    <text evidence="5">The sequence shown here is derived from an EMBL/GenBank/DDBJ whole genome shotgun (WGS) entry which is preliminary data.</text>
</comment>
<dbReference type="OrthoDB" id="539213at2759"/>
<feature type="repeat" description="ANK" evidence="1">
    <location>
        <begin position="178"/>
        <end position="210"/>
    </location>
</feature>
<evidence type="ECO:0000256" key="3">
    <source>
        <dbReference type="SAM" id="MobiDB-lite"/>
    </source>
</evidence>
<name>A0A812ECQ2_ACAPH</name>
<dbReference type="PROSITE" id="PS50297">
    <property type="entry name" value="ANK_REP_REGION"/>
    <property type="match status" value="4"/>
</dbReference>
<dbReference type="InterPro" id="IPR002110">
    <property type="entry name" value="Ankyrin_rpt"/>
</dbReference>
<feature type="region of interest" description="Disordered" evidence="3">
    <location>
        <begin position="331"/>
        <end position="377"/>
    </location>
</feature>
<dbReference type="SUPFAM" id="SSF48403">
    <property type="entry name" value="Ankyrin repeat"/>
    <property type="match status" value="1"/>
</dbReference>
<feature type="repeat" description="ANK" evidence="1">
    <location>
        <begin position="144"/>
        <end position="176"/>
    </location>
</feature>
<protein>
    <submittedName>
        <fullName evidence="5">Ankyrin repeat and SAM domain-containing protein 3</fullName>
    </submittedName>
</protein>
<reference evidence="5" key="1">
    <citation type="submission" date="2021-01" db="EMBL/GenBank/DDBJ databases">
        <authorList>
            <person name="Li R."/>
            <person name="Bekaert M."/>
        </authorList>
    </citation>
    <scope>NUCLEOTIDE SEQUENCE</scope>
    <source>
        <strain evidence="5">Farmed</strain>
    </source>
</reference>
<dbReference type="PANTHER" id="PTHR24184">
    <property type="entry name" value="SI:CH211-189E2.2"/>
    <property type="match status" value="1"/>
</dbReference>
<dbReference type="Pfam" id="PF00536">
    <property type="entry name" value="SAM_1"/>
    <property type="match status" value="1"/>
</dbReference>
<dbReference type="GO" id="GO:0005929">
    <property type="term" value="C:cilium"/>
    <property type="evidence" value="ECO:0007669"/>
    <property type="project" value="TreeGrafter"/>
</dbReference>
<dbReference type="PROSITE" id="PS50088">
    <property type="entry name" value="ANK_REPEAT"/>
    <property type="match status" value="4"/>
</dbReference>
<dbReference type="PANTHER" id="PTHR24184:SF6">
    <property type="entry name" value="ANKYRIN REPEAT AND SAM DOMAIN-CONTAINING PROTEIN 3"/>
    <property type="match status" value="1"/>
</dbReference>
<organism evidence="5 6">
    <name type="scientific">Acanthosepion pharaonis</name>
    <name type="common">Pharaoh cuttlefish</name>
    <name type="synonym">Sepia pharaonis</name>
    <dbReference type="NCBI Taxonomy" id="158019"/>
    <lineage>
        <taxon>Eukaryota</taxon>
        <taxon>Metazoa</taxon>
        <taxon>Spiralia</taxon>
        <taxon>Lophotrochozoa</taxon>
        <taxon>Mollusca</taxon>
        <taxon>Cephalopoda</taxon>
        <taxon>Coleoidea</taxon>
        <taxon>Decapodiformes</taxon>
        <taxon>Sepiida</taxon>
        <taxon>Sepiina</taxon>
        <taxon>Sepiidae</taxon>
        <taxon>Acanthosepion</taxon>
    </lineage>
</organism>
<dbReference type="EMBL" id="CAHIKZ030005338">
    <property type="protein sequence ID" value="CAE1322775.1"/>
    <property type="molecule type" value="Genomic_DNA"/>
</dbReference>
<evidence type="ECO:0000256" key="2">
    <source>
        <dbReference type="SAM" id="Coils"/>
    </source>
</evidence>
<keyword evidence="6" id="KW-1185">Reference proteome</keyword>
<keyword evidence="1" id="KW-0040">ANK repeat</keyword>
<dbReference type="Proteomes" id="UP000597762">
    <property type="component" value="Unassembled WGS sequence"/>
</dbReference>
<evidence type="ECO:0000313" key="6">
    <source>
        <dbReference type="Proteomes" id="UP000597762"/>
    </source>
</evidence>
<feature type="repeat" description="ANK" evidence="1">
    <location>
        <begin position="78"/>
        <end position="110"/>
    </location>
</feature>
<keyword evidence="2" id="KW-0175">Coiled coil</keyword>
<dbReference type="Gene3D" id="1.25.40.20">
    <property type="entry name" value="Ankyrin repeat-containing domain"/>
    <property type="match status" value="2"/>
</dbReference>
<dbReference type="InterPro" id="IPR036770">
    <property type="entry name" value="Ankyrin_rpt-contain_sf"/>
</dbReference>
<accession>A0A812ECQ2</accession>
<dbReference type="SUPFAM" id="SSF47769">
    <property type="entry name" value="SAM/Pointed domain"/>
    <property type="match status" value="1"/>
</dbReference>
<dbReference type="Gene3D" id="1.10.150.50">
    <property type="entry name" value="Transcription Factor, Ets-1"/>
    <property type="match status" value="1"/>
</dbReference>
<dbReference type="AlphaFoldDB" id="A0A812ECQ2"/>
<dbReference type="Pfam" id="PF00023">
    <property type="entry name" value="Ank"/>
    <property type="match status" value="2"/>
</dbReference>
<dbReference type="Pfam" id="PF12796">
    <property type="entry name" value="Ank_2"/>
    <property type="match status" value="1"/>
</dbReference>
<feature type="coiled-coil region" evidence="2">
    <location>
        <begin position="493"/>
        <end position="527"/>
    </location>
</feature>
<feature type="repeat" description="ANK" evidence="1">
    <location>
        <begin position="111"/>
        <end position="143"/>
    </location>
</feature>
<evidence type="ECO:0000259" key="4">
    <source>
        <dbReference type="Pfam" id="PF00536"/>
    </source>
</evidence>
<evidence type="ECO:0000313" key="5">
    <source>
        <dbReference type="EMBL" id="CAE1322775.1"/>
    </source>
</evidence>
<gene>
    <name evidence="5" type="ORF">SPHA_72692</name>
</gene>
<proteinExistence type="predicted"/>